<keyword evidence="1" id="KW-1185">Reference proteome</keyword>
<proteinExistence type="predicted"/>
<dbReference type="WBParaSite" id="nRc.2.0.1.t07558-RA">
    <property type="protein sequence ID" value="nRc.2.0.1.t07558-RA"/>
    <property type="gene ID" value="nRc.2.0.1.g07558"/>
</dbReference>
<dbReference type="Proteomes" id="UP000887565">
    <property type="component" value="Unplaced"/>
</dbReference>
<organism evidence="1 2">
    <name type="scientific">Romanomermis culicivorax</name>
    <name type="common">Nematode worm</name>
    <dbReference type="NCBI Taxonomy" id="13658"/>
    <lineage>
        <taxon>Eukaryota</taxon>
        <taxon>Metazoa</taxon>
        <taxon>Ecdysozoa</taxon>
        <taxon>Nematoda</taxon>
        <taxon>Enoplea</taxon>
        <taxon>Dorylaimia</taxon>
        <taxon>Mermithida</taxon>
        <taxon>Mermithoidea</taxon>
        <taxon>Mermithidae</taxon>
        <taxon>Romanomermis</taxon>
    </lineage>
</organism>
<evidence type="ECO:0000313" key="2">
    <source>
        <dbReference type="WBParaSite" id="nRc.2.0.1.t07558-RA"/>
    </source>
</evidence>
<name>A0A915I268_ROMCU</name>
<protein>
    <submittedName>
        <fullName evidence="2">Uncharacterized protein</fullName>
    </submittedName>
</protein>
<sequence>MKRENSTERHLIVLQKVIFLQPKNIVYALLTRLCRSGIVSVTLRIVKGNVIGAAGVASHLTLFAGHIAEPENLFFRSCALSLAMSAASASLPTGLEDDSTKQACIWVWMKYNLVQ</sequence>
<evidence type="ECO:0000313" key="1">
    <source>
        <dbReference type="Proteomes" id="UP000887565"/>
    </source>
</evidence>
<dbReference type="AlphaFoldDB" id="A0A915I268"/>
<accession>A0A915I268</accession>
<reference evidence="2" key="1">
    <citation type="submission" date="2022-11" db="UniProtKB">
        <authorList>
            <consortium name="WormBaseParasite"/>
        </authorList>
    </citation>
    <scope>IDENTIFICATION</scope>
</reference>